<keyword evidence="4" id="KW-1185">Reference proteome</keyword>
<evidence type="ECO:0000256" key="1">
    <source>
        <dbReference type="SAM" id="MobiDB-lite"/>
    </source>
</evidence>
<feature type="region of interest" description="Disordered" evidence="1">
    <location>
        <begin position="68"/>
        <end position="96"/>
    </location>
</feature>
<protein>
    <submittedName>
        <fullName evidence="3">Uncharacterized protein</fullName>
    </submittedName>
</protein>
<reference evidence="3" key="2">
    <citation type="submission" date="2023-05" db="EMBL/GenBank/DDBJ databases">
        <authorList>
            <consortium name="Lawrence Berkeley National Laboratory"/>
            <person name="Steindorff A."/>
            <person name="Hensen N."/>
            <person name="Bonometti L."/>
            <person name="Westerberg I."/>
            <person name="Brannstrom I.O."/>
            <person name="Guillou S."/>
            <person name="Cros-Aarteil S."/>
            <person name="Calhoun S."/>
            <person name="Haridas S."/>
            <person name="Kuo A."/>
            <person name="Mondo S."/>
            <person name="Pangilinan J."/>
            <person name="Riley R."/>
            <person name="Labutti K."/>
            <person name="Andreopoulos B."/>
            <person name="Lipzen A."/>
            <person name="Chen C."/>
            <person name="Yanf M."/>
            <person name="Daum C."/>
            <person name="Ng V."/>
            <person name="Clum A."/>
            <person name="Ohm R."/>
            <person name="Martin F."/>
            <person name="Silar P."/>
            <person name="Natvig D."/>
            <person name="Lalanne C."/>
            <person name="Gautier V."/>
            <person name="Ament-Velasquez S.L."/>
            <person name="Kruys A."/>
            <person name="Hutchinson M.I."/>
            <person name="Powell A.J."/>
            <person name="Barry K."/>
            <person name="Miller A.N."/>
            <person name="Grigoriev I.V."/>
            <person name="Debuchy R."/>
            <person name="Gladieux P."/>
            <person name="Thoren M.H."/>
            <person name="Johannesson H."/>
        </authorList>
    </citation>
    <scope>NUCLEOTIDE SEQUENCE</scope>
    <source>
        <strain evidence="3">CBS 315.58</strain>
    </source>
</reference>
<feature type="compositionally biased region" description="Low complexity" evidence="1">
    <location>
        <begin position="80"/>
        <end position="91"/>
    </location>
</feature>
<name>A0AAN6XIY1_9PEZI</name>
<sequence length="272" mass="28804">MSALVSACCVLGIEKAAALPVSALTLARIPDGVADQAVYGLQPRDSTPPAYPVFADFSPPPPPCLLLSSMASKPDSKHNPPFAAAPDTPTPQSRVQPPRHTIPCIMYCMYVHSACSTLRAPGLGCPVNPLAGLSRSAPAIPVGQSAESPLPSTQGRSGRRRLWYLSAPPPRWATGGQYIPTQYCCRPLNLTPWPTSPALPYCSEISRLPATPPATLCPRSNWDVVPDPPVKSRVLSLYGRAVAAPISSGHGSFTRMIKAGDPAALTIWQARL</sequence>
<gene>
    <name evidence="3" type="ORF">QBC40DRAFT_70618</name>
</gene>
<proteinExistence type="predicted"/>
<evidence type="ECO:0000313" key="4">
    <source>
        <dbReference type="Proteomes" id="UP001303160"/>
    </source>
</evidence>
<accession>A0AAN6XIY1</accession>
<dbReference type="Proteomes" id="UP001303160">
    <property type="component" value="Unassembled WGS sequence"/>
</dbReference>
<evidence type="ECO:0000256" key="2">
    <source>
        <dbReference type="SAM" id="SignalP"/>
    </source>
</evidence>
<feature type="signal peptide" evidence="2">
    <location>
        <begin position="1"/>
        <end position="18"/>
    </location>
</feature>
<keyword evidence="2" id="KW-0732">Signal</keyword>
<dbReference type="AlphaFoldDB" id="A0AAN6XIY1"/>
<evidence type="ECO:0000313" key="3">
    <source>
        <dbReference type="EMBL" id="KAK4200446.1"/>
    </source>
</evidence>
<organism evidence="3 4">
    <name type="scientific">Triangularia verruculosa</name>
    <dbReference type="NCBI Taxonomy" id="2587418"/>
    <lineage>
        <taxon>Eukaryota</taxon>
        <taxon>Fungi</taxon>
        <taxon>Dikarya</taxon>
        <taxon>Ascomycota</taxon>
        <taxon>Pezizomycotina</taxon>
        <taxon>Sordariomycetes</taxon>
        <taxon>Sordariomycetidae</taxon>
        <taxon>Sordariales</taxon>
        <taxon>Podosporaceae</taxon>
        <taxon>Triangularia</taxon>
    </lineage>
</organism>
<comment type="caution">
    <text evidence="3">The sequence shown here is derived from an EMBL/GenBank/DDBJ whole genome shotgun (WGS) entry which is preliminary data.</text>
</comment>
<feature type="chain" id="PRO_5043005354" evidence="2">
    <location>
        <begin position="19"/>
        <end position="272"/>
    </location>
</feature>
<dbReference type="EMBL" id="MU863919">
    <property type="protein sequence ID" value="KAK4200446.1"/>
    <property type="molecule type" value="Genomic_DNA"/>
</dbReference>
<reference evidence="3" key="1">
    <citation type="journal article" date="2023" name="Mol. Phylogenet. Evol.">
        <title>Genome-scale phylogeny and comparative genomics of the fungal order Sordariales.</title>
        <authorList>
            <person name="Hensen N."/>
            <person name="Bonometti L."/>
            <person name="Westerberg I."/>
            <person name="Brannstrom I.O."/>
            <person name="Guillou S."/>
            <person name="Cros-Aarteil S."/>
            <person name="Calhoun S."/>
            <person name="Haridas S."/>
            <person name="Kuo A."/>
            <person name="Mondo S."/>
            <person name="Pangilinan J."/>
            <person name="Riley R."/>
            <person name="LaButti K."/>
            <person name="Andreopoulos B."/>
            <person name="Lipzen A."/>
            <person name="Chen C."/>
            <person name="Yan M."/>
            <person name="Daum C."/>
            <person name="Ng V."/>
            <person name="Clum A."/>
            <person name="Steindorff A."/>
            <person name="Ohm R.A."/>
            <person name="Martin F."/>
            <person name="Silar P."/>
            <person name="Natvig D.O."/>
            <person name="Lalanne C."/>
            <person name="Gautier V."/>
            <person name="Ament-Velasquez S.L."/>
            <person name="Kruys A."/>
            <person name="Hutchinson M.I."/>
            <person name="Powell A.J."/>
            <person name="Barry K."/>
            <person name="Miller A.N."/>
            <person name="Grigoriev I.V."/>
            <person name="Debuchy R."/>
            <person name="Gladieux P."/>
            <person name="Hiltunen Thoren M."/>
            <person name="Johannesson H."/>
        </authorList>
    </citation>
    <scope>NUCLEOTIDE SEQUENCE</scope>
    <source>
        <strain evidence="3">CBS 315.58</strain>
    </source>
</reference>